<proteinExistence type="predicted"/>
<evidence type="ECO:0000313" key="1">
    <source>
        <dbReference type="EMBL" id="NKW09398.1"/>
    </source>
</evidence>
<dbReference type="Proteomes" id="UP000558475">
    <property type="component" value="Unassembled WGS sequence"/>
</dbReference>
<dbReference type="AlphaFoldDB" id="A0A7X6FPC8"/>
<comment type="caution">
    <text evidence="1">The sequence shown here is derived from an EMBL/GenBank/DDBJ whole genome shotgun (WGS) entry which is preliminary data.</text>
</comment>
<accession>A0A7X6FPC8</accession>
<sequence length="144" mass="15709">MLAVLLGLSKATAEVGSEIGKLSDVAGMAPVAFQKWAFAGKTVGLESEKIADILKDVNDKIGDYFQNESGPMKDFFENIPKRVGKSAKAIQREFRGLTSSEALQLYVNYLQKANLSQADMTFYMEAIASDATLLLPLLRDNGKN</sequence>
<dbReference type="EMBL" id="JAAXZB010000001">
    <property type="protein sequence ID" value="NKW09398.1"/>
    <property type="molecule type" value="Genomic_DNA"/>
</dbReference>
<gene>
    <name evidence="1" type="ORF">HGG76_05730</name>
</gene>
<protein>
    <submittedName>
        <fullName evidence="1">Uncharacterized protein</fullName>
    </submittedName>
</protein>
<name>A0A7X6FPC8_9HYPH</name>
<reference evidence="1 2" key="1">
    <citation type="submission" date="2020-04" db="EMBL/GenBank/DDBJ databases">
        <title>Whole genome sequencing of clinical and environmental type strains of Ochrobactrum.</title>
        <authorList>
            <person name="Dharne M."/>
        </authorList>
    </citation>
    <scope>NUCLEOTIDE SEQUENCE [LARGE SCALE GENOMIC DNA]</scope>
    <source>
        <strain evidence="1 2">DSM 13340</strain>
    </source>
</reference>
<organism evidence="1 2">
    <name type="scientific">Brucella tritici</name>
    <dbReference type="NCBI Taxonomy" id="94626"/>
    <lineage>
        <taxon>Bacteria</taxon>
        <taxon>Pseudomonadati</taxon>
        <taxon>Pseudomonadota</taxon>
        <taxon>Alphaproteobacteria</taxon>
        <taxon>Hyphomicrobiales</taxon>
        <taxon>Brucellaceae</taxon>
        <taxon>Brucella/Ochrobactrum group</taxon>
        <taxon>Brucella</taxon>
    </lineage>
</organism>
<evidence type="ECO:0000313" key="2">
    <source>
        <dbReference type="Proteomes" id="UP000558475"/>
    </source>
</evidence>